<keyword evidence="3" id="KW-1185">Reference proteome</keyword>
<gene>
    <name evidence="2" type="ORF">DJ019_08820</name>
</gene>
<comment type="similarity">
    <text evidence="1">Belongs to the universal stress protein A family.</text>
</comment>
<dbReference type="OrthoDB" id="9804721at2"/>
<evidence type="ECO:0000256" key="1">
    <source>
        <dbReference type="ARBA" id="ARBA00008791"/>
    </source>
</evidence>
<proteinExistence type="inferred from homology"/>
<dbReference type="CDD" id="cd00293">
    <property type="entry name" value="USP-like"/>
    <property type="match status" value="1"/>
</dbReference>
<name>A0A328BGV5_9CAUL</name>
<evidence type="ECO:0008006" key="4">
    <source>
        <dbReference type="Google" id="ProtNLM"/>
    </source>
</evidence>
<dbReference type="RefSeq" id="WP_111275652.1">
    <property type="nucleotide sequence ID" value="NZ_QFYS01000003.1"/>
</dbReference>
<evidence type="ECO:0000313" key="3">
    <source>
        <dbReference type="Proteomes" id="UP000249524"/>
    </source>
</evidence>
<evidence type="ECO:0000313" key="2">
    <source>
        <dbReference type="EMBL" id="RAK66343.1"/>
    </source>
</evidence>
<dbReference type="Gene3D" id="3.40.50.12370">
    <property type="match status" value="1"/>
</dbReference>
<protein>
    <recommendedName>
        <fullName evidence="4">Universal stress protein</fullName>
    </recommendedName>
</protein>
<sequence>MTYRDILVSMDGGEAQAATARFAADVAAKFGATLIGAYARSQVGAPFVPPDVTAALSAAEIQRMVDAYDKAAAAAAEGARRVFEAAAAEQEVSSVWDVVSDSEALAACARRTDLFILSAASETARGGLEPASLAMASGGPAILLPDGAKPSTFRRILVAWNGSREAARALRSAWPLIGLADAVDVVMVARGGADGADGLLQRHFEHHGVEPNVIVERGGDAPVGVLLQRQVEAARPDLVVMGLYGRPRLQEQVLGGVSRRMLDGPRVPLFVSH</sequence>
<dbReference type="SUPFAM" id="SSF52402">
    <property type="entry name" value="Adenine nucleotide alpha hydrolases-like"/>
    <property type="match status" value="2"/>
</dbReference>
<dbReference type="EMBL" id="QFYS01000003">
    <property type="protein sequence ID" value="RAK66343.1"/>
    <property type="molecule type" value="Genomic_DNA"/>
</dbReference>
<dbReference type="PANTHER" id="PTHR46268:SF15">
    <property type="entry name" value="UNIVERSAL STRESS PROTEIN HP_0031"/>
    <property type="match status" value="1"/>
</dbReference>
<organism evidence="2 3">
    <name type="scientific">Phenylobacterium kunshanense</name>
    <dbReference type="NCBI Taxonomy" id="1445034"/>
    <lineage>
        <taxon>Bacteria</taxon>
        <taxon>Pseudomonadati</taxon>
        <taxon>Pseudomonadota</taxon>
        <taxon>Alphaproteobacteria</taxon>
        <taxon>Caulobacterales</taxon>
        <taxon>Caulobacteraceae</taxon>
        <taxon>Phenylobacterium</taxon>
    </lineage>
</organism>
<dbReference type="PRINTS" id="PR01438">
    <property type="entry name" value="UNVRSLSTRESS"/>
</dbReference>
<dbReference type="InterPro" id="IPR006015">
    <property type="entry name" value="Universal_stress_UspA"/>
</dbReference>
<dbReference type="Proteomes" id="UP000249524">
    <property type="component" value="Unassembled WGS sequence"/>
</dbReference>
<reference evidence="2 3" key="1">
    <citation type="submission" date="2018-05" db="EMBL/GenBank/DDBJ databases">
        <authorList>
            <person name="Lanie J.A."/>
            <person name="Ng W.-L."/>
            <person name="Kazmierczak K.M."/>
            <person name="Andrzejewski T.M."/>
            <person name="Davidsen T.M."/>
            <person name="Wayne K.J."/>
            <person name="Tettelin H."/>
            <person name="Glass J.I."/>
            <person name="Rusch D."/>
            <person name="Podicherti R."/>
            <person name="Tsui H.-C.T."/>
            <person name="Winkler M.E."/>
        </authorList>
    </citation>
    <scope>NUCLEOTIDE SEQUENCE [LARGE SCALE GENOMIC DNA]</scope>
    <source>
        <strain evidence="2 3">BUT-10</strain>
    </source>
</reference>
<comment type="caution">
    <text evidence="2">The sequence shown here is derived from an EMBL/GenBank/DDBJ whole genome shotgun (WGS) entry which is preliminary data.</text>
</comment>
<accession>A0A328BGV5</accession>
<dbReference type="PANTHER" id="PTHR46268">
    <property type="entry name" value="STRESS RESPONSE PROTEIN NHAX"/>
    <property type="match status" value="1"/>
</dbReference>
<dbReference type="AlphaFoldDB" id="A0A328BGV5"/>